<evidence type="ECO:0000259" key="3">
    <source>
        <dbReference type="PROSITE" id="PS51722"/>
    </source>
</evidence>
<proteinExistence type="predicted"/>
<dbReference type="NCBIfam" id="TIGR00231">
    <property type="entry name" value="small_GTP"/>
    <property type="match status" value="1"/>
</dbReference>
<name>X1PW93_9ZZZZ</name>
<keyword evidence="1" id="KW-0547">Nucleotide-binding</keyword>
<dbReference type="SUPFAM" id="SSF52540">
    <property type="entry name" value="P-loop containing nucleoside triphosphate hydrolases"/>
    <property type="match status" value="1"/>
</dbReference>
<evidence type="ECO:0000313" key="4">
    <source>
        <dbReference type="EMBL" id="GAI35234.1"/>
    </source>
</evidence>
<comment type="caution">
    <text evidence="4">The sequence shown here is derived from an EMBL/GenBank/DDBJ whole genome shotgun (WGS) entry which is preliminary data.</text>
</comment>
<keyword evidence="2" id="KW-0342">GTP-binding</keyword>
<accession>X1PW93</accession>
<dbReference type="GO" id="GO:0032790">
    <property type="term" value="P:ribosome disassembly"/>
    <property type="evidence" value="ECO:0007669"/>
    <property type="project" value="TreeGrafter"/>
</dbReference>
<gene>
    <name evidence="4" type="ORF">S06H3_49446</name>
</gene>
<dbReference type="Gene3D" id="3.40.50.300">
    <property type="entry name" value="P-loop containing nucleotide triphosphate hydrolases"/>
    <property type="match status" value="1"/>
</dbReference>
<protein>
    <recommendedName>
        <fullName evidence="3">Tr-type G domain-containing protein</fullName>
    </recommendedName>
</protein>
<feature type="domain" description="Tr-type G" evidence="3">
    <location>
        <begin position="5"/>
        <end position="193"/>
    </location>
</feature>
<dbReference type="AlphaFoldDB" id="X1PW93"/>
<dbReference type="InterPro" id="IPR005225">
    <property type="entry name" value="Small_GTP-bd"/>
</dbReference>
<dbReference type="GO" id="GO:0005525">
    <property type="term" value="F:GTP binding"/>
    <property type="evidence" value="ECO:0007669"/>
    <property type="project" value="UniProtKB-KW"/>
</dbReference>
<evidence type="ECO:0000256" key="1">
    <source>
        <dbReference type="ARBA" id="ARBA00022741"/>
    </source>
</evidence>
<evidence type="ECO:0000256" key="2">
    <source>
        <dbReference type="ARBA" id="ARBA00023134"/>
    </source>
</evidence>
<dbReference type="InterPro" id="IPR027417">
    <property type="entry name" value="P-loop_NTPase"/>
</dbReference>
<dbReference type="PRINTS" id="PR00315">
    <property type="entry name" value="ELONGATNFCT"/>
</dbReference>
<dbReference type="PANTHER" id="PTHR43261">
    <property type="entry name" value="TRANSLATION ELONGATION FACTOR G-RELATED"/>
    <property type="match status" value="1"/>
</dbReference>
<dbReference type="PROSITE" id="PS51722">
    <property type="entry name" value="G_TR_2"/>
    <property type="match status" value="1"/>
</dbReference>
<dbReference type="PANTHER" id="PTHR43261:SF6">
    <property type="entry name" value="ELONGATION FACTOR G-LIKE PROTEIN"/>
    <property type="match status" value="1"/>
</dbReference>
<dbReference type="EMBL" id="BARV01031222">
    <property type="protein sequence ID" value="GAI35234.1"/>
    <property type="molecule type" value="Genomic_DNA"/>
</dbReference>
<dbReference type="GO" id="GO:0003924">
    <property type="term" value="F:GTPase activity"/>
    <property type="evidence" value="ECO:0007669"/>
    <property type="project" value="InterPro"/>
</dbReference>
<dbReference type="CDD" id="cd04170">
    <property type="entry name" value="EF-G_bact"/>
    <property type="match status" value="1"/>
</dbReference>
<dbReference type="InterPro" id="IPR000795">
    <property type="entry name" value="T_Tr_GTP-bd_dom"/>
</dbReference>
<reference evidence="4" key="1">
    <citation type="journal article" date="2014" name="Front. Microbiol.">
        <title>High frequency of phylogenetically diverse reductive dehalogenase-homologous genes in deep subseafloor sedimentary metagenomes.</title>
        <authorList>
            <person name="Kawai M."/>
            <person name="Futagami T."/>
            <person name="Toyoda A."/>
            <person name="Takaki Y."/>
            <person name="Nishi S."/>
            <person name="Hori S."/>
            <person name="Arai W."/>
            <person name="Tsubouchi T."/>
            <person name="Morono Y."/>
            <person name="Uchiyama I."/>
            <person name="Ito T."/>
            <person name="Fujiyama A."/>
            <person name="Inagaki F."/>
            <person name="Takami H."/>
        </authorList>
    </citation>
    <scope>NUCLEOTIDE SEQUENCE</scope>
    <source>
        <strain evidence="4">Expedition CK06-06</strain>
    </source>
</reference>
<organism evidence="4">
    <name type="scientific">marine sediment metagenome</name>
    <dbReference type="NCBI Taxonomy" id="412755"/>
    <lineage>
        <taxon>unclassified sequences</taxon>
        <taxon>metagenomes</taxon>
        <taxon>ecological metagenomes</taxon>
    </lineage>
</organism>
<sequence length="233" mass="25701">MFSPDKIRNVAIIAHGDAGKTSLVEAMLFRCGLINRLGRVDKGTALCDYDPEEIKRRITIGTSIVPVHWKEAKINILDTPGYADFCGDVAGALRAVDGAVVVICGVSGVEVGTQRVWQYADEQKLPRLVFINKLDKEHADFEQVLAQTKERLSTKIIPIQLPIGQATAFRGVLDLIEMKAFTYPEGKLTETPLPDEISDQASKYREGLIEAIAETDDALLEKYLEGQGLDKED</sequence>
<feature type="non-terminal residue" evidence="4">
    <location>
        <position position="233"/>
    </location>
</feature>
<dbReference type="Pfam" id="PF00009">
    <property type="entry name" value="GTP_EFTU"/>
    <property type="match status" value="1"/>
</dbReference>